<evidence type="ECO:0000256" key="7">
    <source>
        <dbReference type="ARBA" id="ARBA00022840"/>
    </source>
</evidence>
<proteinExistence type="inferred from homology"/>
<evidence type="ECO:0000256" key="8">
    <source>
        <dbReference type="HAMAP-Rule" id="MF_00124"/>
    </source>
</evidence>
<feature type="binding site" evidence="8">
    <location>
        <position position="195"/>
    </location>
    <ligand>
        <name>Zn(2+)</name>
        <dbReference type="ChEBI" id="CHEBI:29105"/>
    </ligand>
</feature>
<feature type="active site" description="Proton acceptor" evidence="8 9">
    <location>
        <position position="98"/>
    </location>
</feature>
<evidence type="ECO:0000313" key="13">
    <source>
        <dbReference type="EMBL" id="AUB32141.1"/>
    </source>
</evidence>
<feature type="binding site" evidence="8">
    <location>
        <position position="192"/>
    </location>
    <ligand>
        <name>Zn(2+)</name>
        <dbReference type="ChEBI" id="CHEBI:29105"/>
    </ligand>
</feature>
<evidence type="ECO:0000256" key="11">
    <source>
        <dbReference type="RuleBase" id="RU000544"/>
    </source>
</evidence>
<comment type="subcellular location">
    <subcellularLocation>
        <location evidence="8">Cytoplasm</location>
    </subcellularLocation>
</comment>
<dbReference type="Gene3D" id="3.40.50.300">
    <property type="entry name" value="P-loop containing nucleotide triphosphate hydrolases"/>
    <property type="match status" value="1"/>
</dbReference>
<dbReference type="HAMAP" id="MF_00124">
    <property type="entry name" value="Thymidine_kinase"/>
    <property type="match status" value="1"/>
</dbReference>
<evidence type="ECO:0000256" key="5">
    <source>
        <dbReference type="ARBA" id="ARBA00022741"/>
    </source>
</evidence>
<dbReference type="PROSITE" id="PS00603">
    <property type="entry name" value="TK_CELLULAR_TYPE"/>
    <property type="match status" value="1"/>
</dbReference>
<evidence type="ECO:0000256" key="9">
    <source>
        <dbReference type="PIRSR" id="PIRSR035805-1"/>
    </source>
</evidence>
<evidence type="ECO:0000313" key="14">
    <source>
        <dbReference type="Proteomes" id="UP000231823"/>
    </source>
</evidence>
<dbReference type="SUPFAM" id="SSF52540">
    <property type="entry name" value="P-loop containing nucleoside triphosphate hydrolases"/>
    <property type="match status" value="1"/>
</dbReference>
<dbReference type="GO" id="GO:0008270">
    <property type="term" value="F:zinc ion binding"/>
    <property type="evidence" value="ECO:0007669"/>
    <property type="project" value="UniProtKB-UniRule"/>
</dbReference>
<dbReference type="OrthoDB" id="9781579at2"/>
<dbReference type="InterPro" id="IPR001267">
    <property type="entry name" value="Thymidine_kinase"/>
</dbReference>
<evidence type="ECO:0000256" key="4">
    <source>
        <dbReference type="ARBA" id="ARBA00022679"/>
    </source>
</evidence>
<feature type="binding site" evidence="8">
    <location>
        <position position="157"/>
    </location>
    <ligand>
        <name>Zn(2+)</name>
        <dbReference type="ChEBI" id="CHEBI:29105"/>
    </ligand>
</feature>
<keyword evidence="6 8" id="KW-0418">Kinase</keyword>
<keyword evidence="8" id="KW-0862">Zinc</keyword>
<dbReference type="GO" id="GO:0046104">
    <property type="term" value="P:thymidine metabolic process"/>
    <property type="evidence" value="ECO:0007669"/>
    <property type="project" value="TreeGrafter"/>
</dbReference>
<dbReference type="KEGG" id="sfz:SFLOR_v1c10950"/>
<dbReference type="EC" id="2.7.1.21" evidence="2 8"/>
<dbReference type="SUPFAM" id="SSF57716">
    <property type="entry name" value="Glucocorticoid receptor-like (DNA-binding domain)"/>
    <property type="match status" value="1"/>
</dbReference>
<organism evidence="13 14">
    <name type="scientific">Spiroplasma floricola 23-6</name>
    <dbReference type="NCBI Taxonomy" id="1336749"/>
    <lineage>
        <taxon>Bacteria</taxon>
        <taxon>Bacillati</taxon>
        <taxon>Mycoplasmatota</taxon>
        <taxon>Mollicutes</taxon>
        <taxon>Entomoplasmatales</taxon>
        <taxon>Spiroplasmataceae</taxon>
        <taxon>Spiroplasma</taxon>
    </lineage>
</organism>
<feature type="binding site" evidence="8">
    <location>
        <position position="154"/>
    </location>
    <ligand>
        <name>Zn(2+)</name>
        <dbReference type="ChEBI" id="CHEBI:29105"/>
    </ligand>
</feature>
<comment type="catalytic activity">
    <reaction evidence="8 11">
        <text>thymidine + ATP = dTMP + ADP + H(+)</text>
        <dbReference type="Rhea" id="RHEA:19129"/>
        <dbReference type="ChEBI" id="CHEBI:15378"/>
        <dbReference type="ChEBI" id="CHEBI:17748"/>
        <dbReference type="ChEBI" id="CHEBI:30616"/>
        <dbReference type="ChEBI" id="CHEBI:63528"/>
        <dbReference type="ChEBI" id="CHEBI:456216"/>
        <dbReference type="EC" id="2.7.1.21"/>
    </reaction>
</comment>
<name>A0A2K8SFD5_9MOLU</name>
<feature type="binding site" evidence="8">
    <location>
        <begin position="19"/>
        <end position="26"/>
    </location>
    <ligand>
        <name>ATP</name>
        <dbReference type="ChEBI" id="CHEBI:30616"/>
    </ligand>
</feature>
<feature type="binding site" evidence="8">
    <location>
        <begin position="97"/>
        <end position="100"/>
    </location>
    <ligand>
        <name>ATP</name>
        <dbReference type="ChEBI" id="CHEBI:30616"/>
    </ligand>
</feature>
<keyword evidence="14" id="KW-1185">Reference proteome</keyword>
<dbReference type="Gene3D" id="3.30.60.20">
    <property type="match status" value="1"/>
</dbReference>
<keyword evidence="7 8" id="KW-0067">ATP-binding</keyword>
<gene>
    <name evidence="8 13" type="primary">tdk</name>
    <name evidence="13" type="ORF">SFLOR_v1c10950</name>
</gene>
<dbReference type="GO" id="GO:0005829">
    <property type="term" value="C:cytosol"/>
    <property type="evidence" value="ECO:0007669"/>
    <property type="project" value="TreeGrafter"/>
</dbReference>
<keyword evidence="3 8" id="KW-0237">DNA synthesis</keyword>
<dbReference type="InterPro" id="IPR027417">
    <property type="entry name" value="P-loop_NTPase"/>
</dbReference>
<evidence type="ECO:0000256" key="6">
    <source>
        <dbReference type="ARBA" id="ARBA00022777"/>
    </source>
</evidence>
<evidence type="ECO:0000256" key="2">
    <source>
        <dbReference type="ARBA" id="ARBA00012118"/>
    </source>
</evidence>
<dbReference type="AlphaFoldDB" id="A0A2K8SFD5"/>
<dbReference type="NCBIfam" id="NF003296">
    <property type="entry name" value="PRK04296.1-1"/>
    <property type="match status" value="1"/>
</dbReference>
<comment type="similarity">
    <text evidence="1 8 12">Belongs to the thymidine kinase family.</text>
</comment>
<dbReference type="PANTHER" id="PTHR11441:SF0">
    <property type="entry name" value="THYMIDINE KINASE, CYTOSOLIC"/>
    <property type="match status" value="1"/>
</dbReference>
<keyword evidence="4 8" id="KW-0808">Transferase</keyword>
<dbReference type="InterPro" id="IPR020633">
    <property type="entry name" value="Thymidine_kinase_CS"/>
</dbReference>
<dbReference type="Pfam" id="PF00265">
    <property type="entry name" value="TK"/>
    <property type="match status" value="1"/>
</dbReference>
<dbReference type="EMBL" id="CP025057">
    <property type="protein sequence ID" value="AUB32141.1"/>
    <property type="molecule type" value="Genomic_DNA"/>
</dbReference>
<protein>
    <recommendedName>
        <fullName evidence="2 8">Thymidine kinase</fullName>
        <ecNumber evidence="2 8">2.7.1.21</ecNumber>
    </recommendedName>
</protein>
<reference evidence="13 14" key="1">
    <citation type="submission" date="2017-12" db="EMBL/GenBank/DDBJ databases">
        <title>Complete genome sequence of Spiroplasma floricola 23-6 (ATCC 29989).</title>
        <authorList>
            <person name="Tsai Y.-M."/>
            <person name="Wu P.-S."/>
            <person name="Lo W.-S."/>
            <person name="Kuo C.-H."/>
        </authorList>
    </citation>
    <scope>NUCLEOTIDE SEQUENCE [LARGE SCALE GENOMIC DNA]</scope>
    <source>
        <strain evidence="13 14">23-6</strain>
    </source>
</reference>
<evidence type="ECO:0000256" key="3">
    <source>
        <dbReference type="ARBA" id="ARBA00022634"/>
    </source>
</evidence>
<dbReference type="GO" id="GO:0004797">
    <property type="term" value="F:thymidine kinase activity"/>
    <property type="evidence" value="ECO:0007669"/>
    <property type="project" value="UniProtKB-UniRule"/>
</dbReference>
<dbReference type="GO" id="GO:0005524">
    <property type="term" value="F:ATP binding"/>
    <property type="evidence" value="ECO:0007669"/>
    <property type="project" value="UniProtKB-UniRule"/>
</dbReference>
<dbReference type="GO" id="GO:0071897">
    <property type="term" value="P:DNA biosynthetic process"/>
    <property type="evidence" value="ECO:0007669"/>
    <property type="project" value="UniProtKB-KW"/>
</dbReference>
<dbReference type="PANTHER" id="PTHR11441">
    <property type="entry name" value="THYMIDINE KINASE"/>
    <property type="match status" value="1"/>
</dbReference>
<keyword evidence="8" id="KW-0963">Cytoplasm</keyword>
<accession>A0A2K8SFD5</accession>
<dbReference type="RefSeq" id="WP_100917087.1">
    <property type="nucleotide sequence ID" value="NZ_CP025057.1"/>
</dbReference>
<keyword evidence="5 8" id="KW-0547">Nucleotide-binding</keyword>
<keyword evidence="8" id="KW-0479">Metal-binding</keyword>
<evidence type="ECO:0000256" key="10">
    <source>
        <dbReference type="PIRSR" id="PIRSR035805-2"/>
    </source>
</evidence>
<sequence>MTYRMNFNSKKGWIELITGCMFAGKTEEFIKRLKRYKYAQQNVLVFKPLIDDRYSKKDTFSHSGMSIESIPVKDSEELLDIFYKENEKEKVDIIGIDEIQFLDTNIVEIIKKLADEGVIVVANGLDKDFKNDPFQNVDKLLVEAEYVDKLTSICHSCGGNANRTQRIINGEPAKANEPIIVISANEKYEARCRHCYIKPQ</sequence>
<feature type="binding site" evidence="10">
    <location>
        <position position="188"/>
    </location>
    <ligand>
        <name>substrate</name>
    </ligand>
</feature>
<dbReference type="Proteomes" id="UP000231823">
    <property type="component" value="Chromosome"/>
</dbReference>
<evidence type="ECO:0000256" key="1">
    <source>
        <dbReference type="ARBA" id="ARBA00007587"/>
    </source>
</evidence>
<dbReference type="PIRSF" id="PIRSF035805">
    <property type="entry name" value="TK_cell"/>
    <property type="match status" value="1"/>
</dbReference>
<evidence type="ECO:0000256" key="12">
    <source>
        <dbReference type="RuleBase" id="RU004165"/>
    </source>
</evidence>
<comment type="subunit">
    <text evidence="8">Homotetramer.</text>
</comment>